<evidence type="ECO:0000313" key="5">
    <source>
        <dbReference type="Proteomes" id="UP001265746"/>
    </source>
</evidence>
<dbReference type="SUPFAM" id="SSF54106">
    <property type="entry name" value="LysM domain"/>
    <property type="match status" value="1"/>
</dbReference>
<evidence type="ECO:0000259" key="3">
    <source>
        <dbReference type="PROSITE" id="PS51782"/>
    </source>
</evidence>
<feature type="compositionally biased region" description="Basic and acidic residues" evidence="1">
    <location>
        <begin position="279"/>
        <end position="289"/>
    </location>
</feature>
<evidence type="ECO:0000256" key="2">
    <source>
        <dbReference type="SAM" id="SignalP"/>
    </source>
</evidence>
<feature type="domain" description="LysM" evidence="3">
    <location>
        <begin position="73"/>
        <end position="117"/>
    </location>
</feature>
<keyword evidence="2" id="KW-0732">Signal</keyword>
<dbReference type="GO" id="GO:0008932">
    <property type="term" value="F:lytic endotransglycosylase activity"/>
    <property type="evidence" value="ECO:0007669"/>
    <property type="project" value="TreeGrafter"/>
</dbReference>
<comment type="caution">
    <text evidence="4">The sequence shown here is derived from an EMBL/GenBank/DDBJ whole genome shotgun (WGS) entry which is preliminary data.</text>
</comment>
<name>A0AAD9W1U9_PHOAM</name>
<organism evidence="4 5">
    <name type="scientific">Phomopsis amygdali</name>
    <name type="common">Fusicoccum amygdali</name>
    <dbReference type="NCBI Taxonomy" id="1214568"/>
    <lineage>
        <taxon>Eukaryota</taxon>
        <taxon>Fungi</taxon>
        <taxon>Dikarya</taxon>
        <taxon>Ascomycota</taxon>
        <taxon>Pezizomycotina</taxon>
        <taxon>Sordariomycetes</taxon>
        <taxon>Sordariomycetidae</taxon>
        <taxon>Diaporthales</taxon>
        <taxon>Diaporthaceae</taxon>
        <taxon>Diaporthe</taxon>
    </lineage>
</organism>
<feature type="compositionally biased region" description="Low complexity" evidence="1">
    <location>
        <begin position="49"/>
        <end position="60"/>
    </location>
</feature>
<feature type="domain" description="LysM" evidence="3">
    <location>
        <begin position="207"/>
        <end position="251"/>
    </location>
</feature>
<reference evidence="4" key="1">
    <citation type="submission" date="2023-06" db="EMBL/GenBank/DDBJ databases">
        <authorList>
            <person name="Noh H."/>
        </authorList>
    </citation>
    <scope>NUCLEOTIDE SEQUENCE</scope>
    <source>
        <strain evidence="4">DUCC20226</strain>
    </source>
</reference>
<accession>A0AAD9W1U9</accession>
<dbReference type="CDD" id="cd00118">
    <property type="entry name" value="LysM"/>
    <property type="match status" value="2"/>
</dbReference>
<dbReference type="SMART" id="SM00257">
    <property type="entry name" value="LysM"/>
    <property type="match status" value="2"/>
</dbReference>
<dbReference type="InterPro" id="IPR018392">
    <property type="entry name" value="LysM"/>
</dbReference>
<dbReference type="InterPro" id="IPR036779">
    <property type="entry name" value="LysM_dom_sf"/>
</dbReference>
<feature type="region of interest" description="Disordered" evidence="1">
    <location>
        <begin position="266"/>
        <end position="289"/>
    </location>
</feature>
<proteinExistence type="predicted"/>
<dbReference type="Gene3D" id="3.10.350.10">
    <property type="entry name" value="LysM domain"/>
    <property type="match status" value="2"/>
</dbReference>
<gene>
    <name evidence="4" type="ORF">N8I77_008873</name>
</gene>
<dbReference type="AlphaFoldDB" id="A0AAD9W1U9"/>
<protein>
    <recommendedName>
        <fullName evidence="3">LysM domain-containing protein</fullName>
    </recommendedName>
</protein>
<dbReference type="PANTHER" id="PTHR33734">
    <property type="entry name" value="LYSM DOMAIN-CONTAINING GPI-ANCHORED PROTEIN 2"/>
    <property type="match status" value="1"/>
</dbReference>
<keyword evidence="5" id="KW-1185">Reference proteome</keyword>
<dbReference type="Proteomes" id="UP001265746">
    <property type="component" value="Unassembled WGS sequence"/>
</dbReference>
<feature type="signal peptide" evidence="2">
    <location>
        <begin position="1"/>
        <end position="19"/>
    </location>
</feature>
<dbReference type="PROSITE" id="PS51782">
    <property type="entry name" value="LYSM"/>
    <property type="match status" value="2"/>
</dbReference>
<evidence type="ECO:0000256" key="1">
    <source>
        <dbReference type="SAM" id="MobiDB-lite"/>
    </source>
</evidence>
<dbReference type="PANTHER" id="PTHR33734:SF22">
    <property type="entry name" value="MEMBRANE-BOUND LYTIC MUREIN TRANSGLYCOSYLASE D"/>
    <property type="match status" value="1"/>
</dbReference>
<sequence length="289" mass="28472">MRFVQFLSAAAAIVCIAAGSPVNEKRALRLLPRTLENVATPADSAAKTAEAAPGQAASPAQGGGGAAAGNGTTTIVVQQGQTLGAIAKQFGTGICDIAKASNLADPNIIDVGQTLVIPPPTATPDNTSCLPPPPPPATERCVLGGPDRLVIPSDGITAEQAAKFLNITQDAFNAANKAAIPSNSSAKLTGGSVMQVPVCPNSQCTISQGTVQKGDIFDKIAAAAGSTTGQILGLNPGIDRFNLAVGQTFTLPSNCQNVTAGAGAAAGGNATAAAPAEGGKGKGKEAAAR</sequence>
<feature type="compositionally biased region" description="Low complexity" evidence="1">
    <location>
        <begin position="266"/>
        <end position="277"/>
    </location>
</feature>
<evidence type="ECO:0000313" key="4">
    <source>
        <dbReference type="EMBL" id="KAK2602329.1"/>
    </source>
</evidence>
<dbReference type="Pfam" id="PF01476">
    <property type="entry name" value="LysM"/>
    <property type="match status" value="2"/>
</dbReference>
<dbReference type="EMBL" id="JAUJFL010000005">
    <property type="protein sequence ID" value="KAK2602329.1"/>
    <property type="molecule type" value="Genomic_DNA"/>
</dbReference>
<feature type="region of interest" description="Disordered" evidence="1">
    <location>
        <begin position="41"/>
        <end position="67"/>
    </location>
</feature>
<feature type="chain" id="PRO_5041905743" description="LysM domain-containing protein" evidence="2">
    <location>
        <begin position="20"/>
        <end position="289"/>
    </location>
</feature>